<dbReference type="EMBL" id="RXGA01000003">
    <property type="protein sequence ID" value="RWX73169.1"/>
    <property type="molecule type" value="Genomic_DNA"/>
</dbReference>
<gene>
    <name evidence="2" type="ORF">Metus_1143</name>
</gene>
<protein>
    <submittedName>
        <fullName evidence="2">Uncharacterized protein</fullName>
    </submittedName>
</protein>
<reference evidence="2 3" key="1">
    <citation type="submission" date="2018-12" db="EMBL/GenBank/DDBJ databases">
        <title>The complete genome of the methanogenic archaea of the candidate phylum Verstraetearchaeota, obtained from the metagenome of underground thermal water.</title>
        <authorList>
            <person name="Kadnikov V.V."/>
            <person name="Mardanov A.V."/>
            <person name="Beletsky A.V."/>
            <person name="Karnachuk O.V."/>
            <person name="Ravin N.V."/>
        </authorList>
    </citation>
    <scope>NUCLEOTIDE SEQUENCE [LARGE SCALE GENOMIC DNA]</scope>
    <source>
        <strain evidence="2">Ch88</strain>
    </source>
</reference>
<keyword evidence="1" id="KW-0812">Transmembrane</keyword>
<dbReference type="Proteomes" id="UP000288215">
    <property type="component" value="Unassembled WGS sequence"/>
</dbReference>
<proteinExistence type="predicted"/>
<feature type="transmembrane region" description="Helical" evidence="1">
    <location>
        <begin position="30"/>
        <end position="48"/>
    </location>
</feature>
<accession>A0A3S3SRG9</accession>
<name>A0A3S3SRG9_METS7</name>
<keyword evidence="1" id="KW-1133">Transmembrane helix</keyword>
<keyword evidence="1" id="KW-0472">Membrane</keyword>
<comment type="caution">
    <text evidence="2">The sequence shown here is derived from an EMBL/GenBank/DDBJ whole genome shotgun (WGS) entry which is preliminary data.</text>
</comment>
<evidence type="ECO:0000256" key="1">
    <source>
        <dbReference type="SAM" id="Phobius"/>
    </source>
</evidence>
<dbReference type="AlphaFoldDB" id="A0A3S3SRG9"/>
<evidence type="ECO:0000313" key="2">
    <source>
        <dbReference type="EMBL" id="RWX73169.1"/>
    </source>
</evidence>
<sequence length="50" mass="5626">MDILRLVMFSAFLFILLLFVSGTIERPEIGVPSFIAGFACALLLLKILRR</sequence>
<organism evidence="2 3">
    <name type="scientific">Methanosuratincola subterraneus</name>
    <dbReference type="NCBI Taxonomy" id="2593994"/>
    <lineage>
        <taxon>Archaea</taxon>
        <taxon>Thermoproteota</taxon>
        <taxon>Methanosuratincolia</taxon>
        <taxon>Candidatus Methanomethylicales</taxon>
        <taxon>Candidatus Methanomethylicaceae</taxon>
        <taxon>Candidatus Methanosuratincola (ex Vanwonterghem et al. 2016)</taxon>
    </lineage>
</organism>
<feature type="transmembrane region" description="Helical" evidence="1">
    <location>
        <begin position="7"/>
        <end position="24"/>
    </location>
</feature>
<evidence type="ECO:0000313" key="3">
    <source>
        <dbReference type="Proteomes" id="UP000288215"/>
    </source>
</evidence>